<keyword evidence="4" id="KW-0560">Oxidoreductase</keyword>
<dbReference type="STRING" id="1430326.B8W66_07755"/>
<dbReference type="PANTHER" id="PTHR21624:SF1">
    <property type="entry name" value="ALKYLGLYCEROL MONOOXYGENASE"/>
    <property type="match status" value="1"/>
</dbReference>
<dbReference type="AlphaFoldDB" id="A0A1X2LX12"/>
<protein>
    <submittedName>
        <fullName evidence="10">C-5 sterol desaturase</fullName>
    </submittedName>
</protein>
<keyword evidence="5" id="KW-0443">Lipid metabolism</keyword>
<feature type="region of interest" description="Disordered" evidence="7">
    <location>
        <begin position="281"/>
        <end position="304"/>
    </location>
</feature>
<dbReference type="RefSeq" id="WP_085324450.1">
    <property type="nucleotide sequence ID" value="NZ_NCXP01000006.1"/>
</dbReference>
<dbReference type="Pfam" id="PF04116">
    <property type="entry name" value="FA_hydroxylase"/>
    <property type="match status" value="1"/>
</dbReference>
<name>A0A1X2LX12_9MYCO</name>
<keyword evidence="2 8" id="KW-0812">Transmembrane</keyword>
<dbReference type="InterPro" id="IPR051689">
    <property type="entry name" value="Sterol_desaturase/TMEM195"/>
</dbReference>
<evidence type="ECO:0000256" key="2">
    <source>
        <dbReference type="ARBA" id="ARBA00022692"/>
    </source>
</evidence>
<evidence type="ECO:0000313" key="10">
    <source>
        <dbReference type="EMBL" id="OSC41620.1"/>
    </source>
</evidence>
<dbReference type="GO" id="GO:0008610">
    <property type="term" value="P:lipid biosynthetic process"/>
    <property type="evidence" value="ECO:0007669"/>
    <property type="project" value="InterPro"/>
</dbReference>
<dbReference type="InterPro" id="IPR006694">
    <property type="entry name" value="Fatty_acid_hydroxylase"/>
</dbReference>
<dbReference type="GO" id="GO:0005506">
    <property type="term" value="F:iron ion binding"/>
    <property type="evidence" value="ECO:0007669"/>
    <property type="project" value="InterPro"/>
</dbReference>
<comment type="caution">
    <text evidence="10">The sequence shown here is derived from an EMBL/GenBank/DDBJ whole genome shotgun (WGS) entry which is preliminary data.</text>
</comment>
<keyword evidence="3 8" id="KW-1133">Transmembrane helix</keyword>
<dbReference type="GO" id="GO:0050479">
    <property type="term" value="F:glyceryl-ether monooxygenase activity"/>
    <property type="evidence" value="ECO:0007669"/>
    <property type="project" value="TreeGrafter"/>
</dbReference>
<accession>A0A1X2LX12</accession>
<proteinExistence type="predicted"/>
<dbReference type="PANTHER" id="PTHR21624">
    <property type="entry name" value="STEROL DESATURASE-RELATED PROTEIN"/>
    <property type="match status" value="1"/>
</dbReference>
<evidence type="ECO:0000256" key="8">
    <source>
        <dbReference type="SAM" id="Phobius"/>
    </source>
</evidence>
<feature type="domain" description="Fatty acid hydroxylase" evidence="9">
    <location>
        <begin position="85"/>
        <end position="222"/>
    </location>
</feature>
<keyword evidence="11" id="KW-1185">Reference proteome</keyword>
<evidence type="ECO:0000259" key="9">
    <source>
        <dbReference type="Pfam" id="PF04116"/>
    </source>
</evidence>
<dbReference type="GO" id="GO:0012505">
    <property type="term" value="C:endomembrane system"/>
    <property type="evidence" value="ECO:0007669"/>
    <property type="project" value="UniProtKB-SubCell"/>
</dbReference>
<organism evidence="10 11">
    <name type="scientific">Mycobacterium decipiens</name>
    <dbReference type="NCBI Taxonomy" id="1430326"/>
    <lineage>
        <taxon>Bacteria</taxon>
        <taxon>Bacillati</taxon>
        <taxon>Actinomycetota</taxon>
        <taxon>Actinomycetes</taxon>
        <taxon>Mycobacteriales</taxon>
        <taxon>Mycobacteriaceae</taxon>
        <taxon>Mycobacterium</taxon>
    </lineage>
</organism>
<evidence type="ECO:0000256" key="6">
    <source>
        <dbReference type="ARBA" id="ARBA00023136"/>
    </source>
</evidence>
<evidence type="ECO:0000256" key="3">
    <source>
        <dbReference type="ARBA" id="ARBA00022989"/>
    </source>
</evidence>
<comment type="subcellular location">
    <subcellularLocation>
        <location evidence="1">Endomembrane system</location>
        <topology evidence="1">Multi-pass membrane protein</topology>
    </subcellularLocation>
</comment>
<keyword evidence="6 8" id="KW-0472">Membrane</keyword>
<evidence type="ECO:0000256" key="5">
    <source>
        <dbReference type="ARBA" id="ARBA00023098"/>
    </source>
</evidence>
<feature type="transmembrane region" description="Helical" evidence="8">
    <location>
        <begin position="6"/>
        <end position="23"/>
    </location>
</feature>
<dbReference type="EMBL" id="NCXP01000006">
    <property type="protein sequence ID" value="OSC41620.1"/>
    <property type="molecule type" value="Genomic_DNA"/>
</dbReference>
<feature type="transmembrane region" description="Helical" evidence="8">
    <location>
        <begin position="57"/>
        <end position="76"/>
    </location>
</feature>
<sequence>MADLVLTLLVGILVLMGIEFLSYRLDKNPTRQRVGVSARDTATSLSVYALARVTRPLGKFTGVPFVVLAAALTPIHLPAAQWWVWVSALVLTDLAYYVKHRIAHRIRFFWAAHSVHHSSQHFNLSTGLRTPWLVPGWFFLSAVVYVPLALVGFPVWMIFGCHAIVIFYQYPIHTERIDRLPRPIEYLFNTPSHHRVHHGANNPYLNKNYGGIFIVWDRLFGSYAEEGEPVRFGLTKNIATHNPIKVNFHEFAAMLGDVRRSRTWRGRLGYLLRPPGWTEVAAQPASTPESGVPGRAAQLAKARG</sequence>
<dbReference type="GO" id="GO:0016020">
    <property type="term" value="C:membrane"/>
    <property type="evidence" value="ECO:0007669"/>
    <property type="project" value="GOC"/>
</dbReference>
<gene>
    <name evidence="10" type="ORF">B8W66_07755</name>
</gene>
<dbReference type="GO" id="GO:0006643">
    <property type="term" value="P:membrane lipid metabolic process"/>
    <property type="evidence" value="ECO:0007669"/>
    <property type="project" value="TreeGrafter"/>
</dbReference>
<reference evidence="10 11" key="1">
    <citation type="submission" date="2017-04" db="EMBL/GenBank/DDBJ databases">
        <title>The new phylogeny of genus Mycobacterium.</title>
        <authorList>
            <person name="Tortoli E."/>
            <person name="Trovato A."/>
            <person name="Cirillo D.M."/>
        </authorList>
    </citation>
    <scope>NUCLEOTIDE SEQUENCE [LARGE SCALE GENOMIC DNA]</scope>
    <source>
        <strain evidence="10 11">TBL 1200985</strain>
    </source>
</reference>
<dbReference type="OrthoDB" id="9770329at2"/>
<evidence type="ECO:0000256" key="7">
    <source>
        <dbReference type="SAM" id="MobiDB-lite"/>
    </source>
</evidence>
<evidence type="ECO:0000313" key="11">
    <source>
        <dbReference type="Proteomes" id="UP000193247"/>
    </source>
</evidence>
<evidence type="ECO:0000256" key="1">
    <source>
        <dbReference type="ARBA" id="ARBA00004127"/>
    </source>
</evidence>
<feature type="transmembrane region" description="Helical" evidence="8">
    <location>
        <begin position="137"/>
        <end position="159"/>
    </location>
</feature>
<dbReference type="Proteomes" id="UP000193247">
    <property type="component" value="Unassembled WGS sequence"/>
</dbReference>
<evidence type="ECO:0000256" key="4">
    <source>
        <dbReference type="ARBA" id="ARBA00023002"/>
    </source>
</evidence>